<comment type="caution">
    <text evidence="3">The sequence shown here is derived from an EMBL/GenBank/DDBJ whole genome shotgun (WGS) entry which is preliminary data.</text>
</comment>
<reference evidence="3 4" key="1">
    <citation type="journal article" date="2020" name="BMC Genomics">
        <title>Intraspecific diversification of the crop wild relative Brassica cretica Lam. using demographic model selection.</title>
        <authorList>
            <person name="Kioukis A."/>
            <person name="Michalopoulou V.A."/>
            <person name="Briers L."/>
            <person name="Pirintsos S."/>
            <person name="Studholme D.J."/>
            <person name="Pavlidis P."/>
            <person name="Sarris P.F."/>
        </authorList>
    </citation>
    <scope>NUCLEOTIDE SEQUENCE [LARGE SCALE GENOMIC DNA]</scope>
    <source>
        <strain evidence="4">cv. PFS-1207/04</strain>
    </source>
</reference>
<accession>A0ABQ7BA66</accession>
<gene>
    <name evidence="3" type="ORF">DY000_02037730</name>
</gene>
<evidence type="ECO:0000313" key="4">
    <source>
        <dbReference type="Proteomes" id="UP000266723"/>
    </source>
</evidence>
<evidence type="ECO:0000256" key="2">
    <source>
        <dbReference type="SAM" id="Phobius"/>
    </source>
</evidence>
<organism evidence="3 4">
    <name type="scientific">Brassica cretica</name>
    <name type="common">Mustard</name>
    <dbReference type="NCBI Taxonomy" id="69181"/>
    <lineage>
        <taxon>Eukaryota</taxon>
        <taxon>Viridiplantae</taxon>
        <taxon>Streptophyta</taxon>
        <taxon>Embryophyta</taxon>
        <taxon>Tracheophyta</taxon>
        <taxon>Spermatophyta</taxon>
        <taxon>Magnoliopsida</taxon>
        <taxon>eudicotyledons</taxon>
        <taxon>Gunneridae</taxon>
        <taxon>Pentapetalae</taxon>
        <taxon>rosids</taxon>
        <taxon>malvids</taxon>
        <taxon>Brassicales</taxon>
        <taxon>Brassicaceae</taxon>
        <taxon>Brassiceae</taxon>
        <taxon>Brassica</taxon>
    </lineage>
</organism>
<name>A0ABQ7BA66_BRACR</name>
<feature type="transmembrane region" description="Helical" evidence="2">
    <location>
        <begin position="51"/>
        <end position="74"/>
    </location>
</feature>
<evidence type="ECO:0000256" key="1">
    <source>
        <dbReference type="SAM" id="MobiDB-lite"/>
    </source>
</evidence>
<sequence length="311" mass="34301">MIQSRWRITDSKAERSFGGGGAEAPCDASCASSVFQRARLGKAVVDSVENAILFIGSMAILFVPFLLSLIMYLLSIAPAYLPSCEKHGLRLSELLFCWQPARVLTVTTTSDLRIELAVEHMERLRRADVVAAGAFNGDEIVDIEEENDDFFYDSKSDQLHFVIMKKQRRLAPSSSWKIATLPLPPSHVRETLAIPKTDATSNFSPANHRGLSSDSLQQLSIGFDLDFYGFLDERRREFRSSPSKIHTHTPRAGPPADGQQIPSDASCASSVFQRARLGKAVVDSVENAILFIGSMAILFVCVVRIVAHVMN</sequence>
<keyword evidence="2" id="KW-0472">Membrane</keyword>
<feature type="transmembrane region" description="Helical" evidence="2">
    <location>
        <begin position="288"/>
        <end position="307"/>
    </location>
</feature>
<evidence type="ECO:0000313" key="3">
    <source>
        <dbReference type="EMBL" id="KAF3529202.1"/>
    </source>
</evidence>
<feature type="region of interest" description="Disordered" evidence="1">
    <location>
        <begin position="239"/>
        <end position="263"/>
    </location>
</feature>
<feature type="region of interest" description="Disordered" evidence="1">
    <location>
        <begin position="1"/>
        <end position="22"/>
    </location>
</feature>
<dbReference type="Proteomes" id="UP000266723">
    <property type="component" value="Unassembled WGS sequence"/>
</dbReference>
<proteinExistence type="predicted"/>
<protein>
    <submittedName>
        <fullName evidence="3">Uncharacterized protein</fullName>
    </submittedName>
</protein>
<dbReference type="EMBL" id="QGKV02001507">
    <property type="protein sequence ID" value="KAF3529202.1"/>
    <property type="molecule type" value="Genomic_DNA"/>
</dbReference>
<keyword evidence="4" id="KW-1185">Reference proteome</keyword>
<keyword evidence="2" id="KW-1133">Transmembrane helix</keyword>
<keyword evidence="2" id="KW-0812">Transmembrane</keyword>